<reference evidence="2 3" key="1">
    <citation type="journal article" date="2019" name="Proc. Natl. Acad. Sci. U.S.A.">
        <title>Regulatory changes in pterin and carotenoid genes underlie balanced color polymorphisms in the wall lizard.</title>
        <authorList>
            <person name="Andrade P."/>
            <person name="Pinho C."/>
            <person name="Perez I de Lanuza G."/>
            <person name="Afonso S."/>
            <person name="Brejcha J."/>
            <person name="Rubin C.J."/>
            <person name="Wallerman O."/>
            <person name="Pereira P."/>
            <person name="Sabatino S.J."/>
            <person name="Bellati A."/>
            <person name="Pellitteri-Rosa D."/>
            <person name="Bosakova Z."/>
            <person name="Bunikis I."/>
            <person name="Carretero M.A."/>
            <person name="Feiner N."/>
            <person name="Marsik P."/>
            <person name="Pauperio F."/>
            <person name="Salvi D."/>
            <person name="Soler L."/>
            <person name="While G.M."/>
            <person name="Uller T."/>
            <person name="Font E."/>
            <person name="Andersson L."/>
            <person name="Carneiro M."/>
        </authorList>
    </citation>
    <scope>NUCLEOTIDE SEQUENCE</scope>
</reference>
<evidence type="ECO:0000256" key="1">
    <source>
        <dbReference type="SAM" id="MobiDB-lite"/>
    </source>
</evidence>
<feature type="region of interest" description="Disordered" evidence="1">
    <location>
        <begin position="1"/>
        <end position="25"/>
    </location>
</feature>
<reference evidence="2" key="2">
    <citation type="submission" date="2025-08" db="UniProtKB">
        <authorList>
            <consortium name="Ensembl"/>
        </authorList>
    </citation>
    <scope>IDENTIFICATION</scope>
</reference>
<evidence type="ECO:0000313" key="2">
    <source>
        <dbReference type="Ensembl" id="ENSPMRP00000021182.1"/>
    </source>
</evidence>
<dbReference type="Proteomes" id="UP000472272">
    <property type="component" value="Chromosome 11"/>
</dbReference>
<proteinExistence type="predicted"/>
<dbReference type="GeneTree" id="ENSGT00410000028909"/>
<reference evidence="2" key="3">
    <citation type="submission" date="2025-09" db="UniProtKB">
        <authorList>
            <consortium name="Ensembl"/>
        </authorList>
    </citation>
    <scope>IDENTIFICATION</scope>
</reference>
<protein>
    <submittedName>
        <fullName evidence="2">Uncharacterized protein</fullName>
    </submittedName>
</protein>
<accession>A0A670JDG7</accession>
<organism evidence="2 3">
    <name type="scientific">Podarcis muralis</name>
    <name type="common">Wall lizard</name>
    <name type="synonym">Lacerta muralis</name>
    <dbReference type="NCBI Taxonomy" id="64176"/>
    <lineage>
        <taxon>Eukaryota</taxon>
        <taxon>Metazoa</taxon>
        <taxon>Chordata</taxon>
        <taxon>Craniata</taxon>
        <taxon>Vertebrata</taxon>
        <taxon>Euteleostomi</taxon>
        <taxon>Lepidosauria</taxon>
        <taxon>Squamata</taxon>
        <taxon>Bifurcata</taxon>
        <taxon>Unidentata</taxon>
        <taxon>Episquamata</taxon>
        <taxon>Laterata</taxon>
        <taxon>Lacertibaenia</taxon>
        <taxon>Lacertidae</taxon>
        <taxon>Podarcis</taxon>
    </lineage>
</organism>
<keyword evidence="3" id="KW-1185">Reference proteome</keyword>
<dbReference type="Ensembl" id="ENSPMRT00000022486.1">
    <property type="protein sequence ID" value="ENSPMRP00000021182.1"/>
    <property type="gene ID" value="ENSPMRG00000013762.1"/>
</dbReference>
<dbReference type="OMA" id="KHQAHES"/>
<sequence>MGEPNTTLQKHNKHQAHESKTKTQKLLPLASRPVVGEDVPPLLPGVQSLDVLQGTVGSCREVGIAGGQQIEHARVKIDVLQKHLLVAFGRGALQGVHGPGLAGSARREELPHHGQREVPAVVDALVLALFISHGELFRHLAHKDRGPNVPGVHLHILAAHSLHDVQALGVAVATAGRAVDKGGRQIVGHGLVHFLICAVLIRFEDDGDLQKEREAKKINGPRVCSNSNY</sequence>
<dbReference type="AlphaFoldDB" id="A0A670JDG7"/>
<name>A0A670JDG7_PODMU</name>
<evidence type="ECO:0000313" key="3">
    <source>
        <dbReference type="Proteomes" id="UP000472272"/>
    </source>
</evidence>